<dbReference type="PANTHER" id="PTHR15555:SF0">
    <property type="entry name" value="ZINC FINGER HIT DOMAIN-CONTAINING PROTEIN 2"/>
    <property type="match status" value="1"/>
</dbReference>
<dbReference type="RefSeq" id="XP_019021256.1">
    <property type="nucleotide sequence ID" value="XM_019168114.1"/>
</dbReference>
<dbReference type="Gene3D" id="3.30.60.190">
    <property type="match status" value="1"/>
</dbReference>
<gene>
    <name evidence="3" type="ORF">G7K_4052-t1</name>
</gene>
<dbReference type="OMA" id="TIKCYRN"/>
<reference evidence="3 4" key="3">
    <citation type="journal article" date="2015" name="Genome Announc.">
        <title>Draft Genome Sequence of the Archiascomycetous Yeast Saitoella complicata.</title>
        <authorList>
            <person name="Yamauchi K."/>
            <person name="Kondo S."/>
            <person name="Hamamoto M."/>
            <person name="Takahashi Y."/>
            <person name="Ogura Y."/>
            <person name="Hayashi T."/>
            <person name="Nishida H."/>
        </authorList>
    </citation>
    <scope>NUCLEOTIDE SEQUENCE [LARGE SCALE GENOMIC DNA]</scope>
    <source>
        <strain evidence="3 4">NRRL Y-17804</strain>
    </source>
</reference>
<keyword evidence="1" id="KW-0862">Zinc</keyword>
<dbReference type="Pfam" id="PF04438">
    <property type="entry name" value="zf-HIT"/>
    <property type="match status" value="1"/>
</dbReference>
<dbReference type="EMBL" id="BACD03000027">
    <property type="protein sequence ID" value="GAO49916.1"/>
    <property type="molecule type" value="Genomic_DNA"/>
</dbReference>
<dbReference type="AlphaFoldDB" id="A0A0E9NJR2"/>
<dbReference type="CDD" id="cd23024">
    <property type="entry name" value="zf-HIT_ZNHIT2-3"/>
    <property type="match status" value="1"/>
</dbReference>
<dbReference type="STRING" id="698492.A0A0E9NJR2"/>
<comment type="caution">
    <text evidence="3">The sequence shown here is derived from an EMBL/GenBank/DDBJ whole genome shotgun (WGS) entry which is preliminary data.</text>
</comment>
<dbReference type="PANTHER" id="PTHR15555">
    <property type="entry name" value="ZINC FINGER HIT DOMAIN CONTAINING PROTEIN 2 PROTEIN FON -RELATED"/>
    <property type="match status" value="1"/>
</dbReference>
<sequence length="178" mass="20498">MVEVLDIASEIAAENEPVTVPSIDPSICLLCNRHFAKYTCPRCAIPYCSLACYKGERHAECSEDFYKTSLIEEIKNKKVDDEQKRSMLDVLKRFEEDQGVADEELQEILREEGDGEGLEDEEESDNTDLKLRLEGLDLDEASFEEMWQRLTPEERERFVQIAREAEEQGVDLDDSEPE</sequence>
<evidence type="ECO:0000313" key="4">
    <source>
        <dbReference type="Proteomes" id="UP000033140"/>
    </source>
</evidence>
<dbReference type="PROSITE" id="PS51083">
    <property type="entry name" value="ZF_HIT"/>
    <property type="match status" value="1"/>
</dbReference>
<evidence type="ECO:0000256" key="1">
    <source>
        <dbReference type="PROSITE-ProRule" id="PRU00453"/>
    </source>
</evidence>
<name>A0A0E9NJR2_SAICN</name>
<dbReference type="OrthoDB" id="18412at2759"/>
<dbReference type="InterPro" id="IPR039646">
    <property type="entry name" value="ZNHIT2"/>
</dbReference>
<keyword evidence="4" id="KW-1185">Reference proteome</keyword>
<dbReference type="Proteomes" id="UP000033140">
    <property type="component" value="Unassembled WGS sequence"/>
</dbReference>
<dbReference type="GO" id="GO:0008270">
    <property type="term" value="F:zinc ion binding"/>
    <property type="evidence" value="ECO:0007669"/>
    <property type="project" value="UniProtKB-UniRule"/>
</dbReference>
<proteinExistence type="predicted"/>
<reference evidence="3 4" key="1">
    <citation type="journal article" date="2011" name="J. Gen. Appl. Microbiol.">
        <title>Draft genome sequencing of the enigmatic yeast Saitoella complicata.</title>
        <authorList>
            <person name="Nishida H."/>
            <person name="Hamamoto M."/>
            <person name="Sugiyama J."/>
        </authorList>
    </citation>
    <scope>NUCLEOTIDE SEQUENCE [LARGE SCALE GENOMIC DNA]</scope>
    <source>
        <strain evidence="3 4">NRRL Y-17804</strain>
    </source>
</reference>
<protein>
    <recommendedName>
        <fullName evidence="2">HIT-type domain-containing protein</fullName>
    </recommendedName>
</protein>
<feature type="domain" description="HIT-type" evidence="2">
    <location>
        <begin position="28"/>
        <end position="61"/>
    </location>
</feature>
<dbReference type="InterPro" id="IPR007529">
    <property type="entry name" value="Znf_HIT"/>
</dbReference>
<reference evidence="3 4" key="2">
    <citation type="journal article" date="2014" name="J. Gen. Appl. Microbiol.">
        <title>The early diverging ascomycetous budding yeast Saitoella complicata has three histone deacetylases belonging to the Clr6, Hos2, and Rpd3 lineages.</title>
        <authorList>
            <person name="Nishida H."/>
            <person name="Matsumoto T."/>
            <person name="Kondo S."/>
            <person name="Hamamoto M."/>
            <person name="Yoshikawa H."/>
        </authorList>
    </citation>
    <scope>NUCLEOTIDE SEQUENCE [LARGE SCALE GENOMIC DNA]</scope>
    <source>
        <strain evidence="3 4">NRRL Y-17804</strain>
    </source>
</reference>
<accession>A0A0E9NJR2</accession>
<keyword evidence="1" id="KW-0863">Zinc-finger</keyword>
<dbReference type="SUPFAM" id="SSF144232">
    <property type="entry name" value="HIT/MYND zinc finger-like"/>
    <property type="match status" value="1"/>
</dbReference>
<evidence type="ECO:0000313" key="3">
    <source>
        <dbReference type="EMBL" id="GAO49916.1"/>
    </source>
</evidence>
<organism evidence="3 4">
    <name type="scientific">Saitoella complicata (strain BCRC 22490 / CBS 7301 / JCM 7358 / NBRC 10748 / NRRL Y-17804)</name>
    <dbReference type="NCBI Taxonomy" id="698492"/>
    <lineage>
        <taxon>Eukaryota</taxon>
        <taxon>Fungi</taxon>
        <taxon>Dikarya</taxon>
        <taxon>Ascomycota</taxon>
        <taxon>Taphrinomycotina</taxon>
        <taxon>Taphrinomycotina incertae sedis</taxon>
        <taxon>Saitoella</taxon>
    </lineage>
</organism>
<evidence type="ECO:0000259" key="2">
    <source>
        <dbReference type="PROSITE" id="PS51083"/>
    </source>
</evidence>
<keyword evidence="1" id="KW-0479">Metal-binding</keyword>